<protein>
    <submittedName>
        <fullName evidence="3">Uncharacterized protein</fullName>
    </submittedName>
</protein>
<feature type="transmembrane region" description="Helical" evidence="2">
    <location>
        <begin position="115"/>
        <end position="134"/>
    </location>
</feature>
<gene>
    <name evidence="3" type="ORF">SSLFYP6_01594</name>
</gene>
<reference evidence="3" key="1">
    <citation type="submission" date="2019-11" db="EMBL/GenBank/DDBJ databases">
        <authorList>
            <person name="Feng L."/>
        </authorList>
    </citation>
    <scope>NUCLEOTIDE SEQUENCE</scope>
    <source>
        <strain evidence="3">SSalivariusLFYP6</strain>
    </source>
</reference>
<keyword evidence="2" id="KW-0472">Membrane</keyword>
<dbReference type="EMBL" id="CACRUJ010000006">
    <property type="protein sequence ID" value="VYU11458.1"/>
    <property type="molecule type" value="Genomic_DNA"/>
</dbReference>
<evidence type="ECO:0000256" key="1">
    <source>
        <dbReference type="SAM" id="MobiDB-lite"/>
    </source>
</evidence>
<dbReference type="AlphaFoldDB" id="A0A6N3C910"/>
<sequence length="143" mass="15986">MSVQHTNFNTNQDKAKTGQEVTRPDLIKNNSPDNRVASIILAVAFYLAIVYFALFFVNPWGILVIIFLAPSFICYIIATILTGIGRKKGNKNFLTTSIGFYIVSILLASDPDWGVFRVIPILLTILVTIGTVMFKQDNEQDNK</sequence>
<organism evidence="3">
    <name type="scientific">Streptococcus salivarius</name>
    <dbReference type="NCBI Taxonomy" id="1304"/>
    <lineage>
        <taxon>Bacteria</taxon>
        <taxon>Bacillati</taxon>
        <taxon>Bacillota</taxon>
        <taxon>Bacilli</taxon>
        <taxon>Lactobacillales</taxon>
        <taxon>Streptococcaceae</taxon>
        <taxon>Streptococcus</taxon>
    </lineage>
</organism>
<proteinExistence type="predicted"/>
<dbReference type="RefSeq" id="WP_156685301.1">
    <property type="nucleotide sequence ID" value="NZ_CACRUJ010000006.1"/>
</dbReference>
<evidence type="ECO:0000256" key="2">
    <source>
        <dbReference type="SAM" id="Phobius"/>
    </source>
</evidence>
<name>A0A6N3C910_STRSL</name>
<feature type="compositionally biased region" description="Basic and acidic residues" evidence="1">
    <location>
        <begin position="13"/>
        <end position="26"/>
    </location>
</feature>
<keyword evidence="2" id="KW-0812">Transmembrane</keyword>
<feature type="transmembrane region" description="Helical" evidence="2">
    <location>
        <begin position="60"/>
        <end position="81"/>
    </location>
</feature>
<feature type="transmembrane region" description="Helical" evidence="2">
    <location>
        <begin position="36"/>
        <end position="54"/>
    </location>
</feature>
<keyword evidence="2" id="KW-1133">Transmembrane helix</keyword>
<evidence type="ECO:0000313" key="3">
    <source>
        <dbReference type="EMBL" id="VYU11458.1"/>
    </source>
</evidence>
<feature type="transmembrane region" description="Helical" evidence="2">
    <location>
        <begin position="93"/>
        <end position="109"/>
    </location>
</feature>
<feature type="compositionally biased region" description="Polar residues" evidence="1">
    <location>
        <begin position="1"/>
        <end position="12"/>
    </location>
</feature>
<accession>A0A6N3C910</accession>
<feature type="region of interest" description="Disordered" evidence="1">
    <location>
        <begin position="1"/>
        <end position="26"/>
    </location>
</feature>